<keyword evidence="5" id="KW-0676">Redox-active center</keyword>
<comment type="caution">
    <text evidence="8">The sequence shown here is derived from an EMBL/GenBank/DDBJ whole genome shotgun (WGS) entry which is preliminary data.</text>
</comment>
<evidence type="ECO:0000313" key="8">
    <source>
        <dbReference type="EMBL" id="RIJ49166.1"/>
    </source>
</evidence>
<dbReference type="PANTHER" id="PTHR45663:SF11">
    <property type="entry name" value="GEO12009P1"/>
    <property type="match status" value="1"/>
</dbReference>
<sequence length="123" mass="13979">MLEHLTKETFKEKVFNFEANKEWKYEGSKPCLIDFYADWCGPCKMVAPVLEELQSEYGDSIVIYKVNTEEQQELAGMFGIQSIPSLLFVPQDGQPQMAMGALPKQTFERAIADVLKVEKPLAN</sequence>
<dbReference type="InterPro" id="IPR017937">
    <property type="entry name" value="Thioredoxin_CS"/>
</dbReference>
<dbReference type="FunFam" id="3.40.30.10:FF:000229">
    <property type="entry name" value="Thioredoxin (TRX)"/>
    <property type="match status" value="1"/>
</dbReference>
<evidence type="ECO:0000259" key="7">
    <source>
        <dbReference type="PROSITE" id="PS51352"/>
    </source>
</evidence>
<proteinExistence type="inferred from homology"/>
<dbReference type="PANTHER" id="PTHR45663">
    <property type="entry name" value="GEO12009P1"/>
    <property type="match status" value="1"/>
</dbReference>
<dbReference type="NCBIfam" id="TIGR01068">
    <property type="entry name" value="thioredoxin"/>
    <property type="match status" value="1"/>
</dbReference>
<dbReference type="GO" id="GO:0015035">
    <property type="term" value="F:protein-disulfide reductase activity"/>
    <property type="evidence" value="ECO:0007669"/>
    <property type="project" value="UniProtKB-UniRule"/>
</dbReference>
<keyword evidence="3" id="KW-0249">Electron transport</keyword>
<accession>A0A399SYT5</accession>
<gene>
    <name evidence="8" type="primary">trxA</name>
    <name evidence="8" type="ORF">D1614_06295</name>
</gene>
<dbReference type="Pfam" id="PF00085">
    <property type="entry name" value="Thioredoxin"/>
    <property type="match status" value="1"/>
</dbReference>
<dbReference type="InterPro" id="IPR036249">
    <property type="entry name" value="Thioredoxin-like_sf"/>
</dbReference>
<keyword evidence="2" id="KW-0813">Transport</keyword>
<dbReference type="Gene3D" id="3.40.30.10">
    <property type="entry name" value="Glutaredoxin"/>
    <property type="match status" value="1"/>
</dbReference>
<dbReference type="EMBL" id="QWGR01000003">
    <property type="protein sequence ID" value="RIJ49166.1"/>
    <property type="molecule type" value="Genomic_DNA"/>
</dbReference>
<comment type="similarity">
    <text evidence="1">Belongs to the thioredoxin family.</text>
</comment>
<evidence type="ECO:0000256" key="3">
    <source>
        <dbReference type="ARBA" id="ARBA00022982"/>
    </source>
</evidence>
<dbReference type="PRINTS" id="PR00421">
    <property type="entry name" value="THIOREDOXIN"/>
</dbReference>
<dbReference type="CDD" id="cd02947">
    <property type="entry name" value="TRX_family"/>
    <property type="match status" value="1"/>
</dbReference>
<dbReference type="RefSeq" id="WP_119437052.1">
    <property type="nucleotide sequence ID" value="NZ_QWGR01000003.1"/>
</dbReference>
<name>A0A399SYT5_9BACT</name>
<feature type="domain" description="Thioredoxin" evidence="7">
    <location>
        <begin position="8"/>
        <end position="116"/>
    </location>
</feature>
<reference evidence="8 9" key="1">
    <citation type="submission" date="2018-08" db="EMBL/GenBank/DDBJ databases">
        <title>Pallidiluteibacterium maritimus gen. nov., sp. nov., isolated from coastal sediment.</title>
        <authorList>
            <person name="Zhou L.Y."/>
        </authorList>
    </citation>
    <scope>NUCLEOTIDE SEQUENCE [LARGE SCALE GENOMIC DNA]</scope>
    <source>
        <strain evidence="8 9">XSD2</strain>
    </source>
</reference>
<dbReference type="PROSITE" id="PS51352">
    <property type="entry name" value="THIOREDOXIN_2"/>
    <property type="match status" value="1"/>
</dbReference>
<evidence type="ECO:0000256" key="4">
    <source>
        <dbReference type="ARBA" id="ARBA00023157"/>
    </source>
</evidence>
<dbReference type="AlphaFoldDB" id="A0A399SYT5"/>
<evidence type="ECO:0000256" key="6">
    <source>
        <dbReference type="NCBIfam" id="TIGR01068"/>
    </source>
</evidence>
<dbReference type="GO" id="GO:0005737">
    <property type="term" value="C:cytoplasm"/>
    <property type="evidence" value="ECO:0007669"/>
    <property type="project" value="TreeGrafter"/>
</dbReference>
<keyword evidence="9" id="KW-1185">Reference proteome</keyword>
<dbReference type="Proteomes" id="UP000265926">
    <property type="component" value="Unassembled WGS sequence"/>
</dbReference>
<evidence type="ECO:0000256" key="5">
    <source>
        <dbReference type="ARBA" id="ARBA00023284"/>
    </source>
</evidence>
<dbReference type="SUPFAM" id="SSF52833">
    <property type="entry name" value="Thioredoxin-like"/>
    <property type="match status" value="1"/>
</dbReference>
<evidence type="ECO:0000256" key="2">
    <source>
        <dbReference type="ARBA" id="ARBA00022448"/>
    </source>
</evidence>
<dbReference type="InterPro" id="IPR013766">
    <property type="entry name" value="Thioredoxin_domain"/>
</dbReference>
<keyword evidence="4" id="KW-1015">Disulfide bond</keyword>
<dbReference type="OrthoDB" id="9790390at2"/>
<evidence type="ECO:0000313" key="9">
    <source>
        <dbReference type="Proteomes" id="UP000265926"/>
    </source>
</evidence>
<evidence type="ECO:0000256" key="1">
    <source>
        <dbReference type="ARBA" id="ARBA00008987"/>
    </source>
</evidence>
<dbReference type="PROSITE" id="PS00194">
    <property type="entry name" value="THIOREDOXIN_1"/>
    <property type="match status" value="1"/>
</dbReference>
<protein>
    <recommendedName>
        <fullName evidence="6">Thioredoxin</fullName>
    </recommendedName>
</protein>
<dbReference type="InterPro" id="IPR005746">
    <property type="entry name" value="Thioredoxin"/>
</dbReference>
<organism evidence="8 9">
    <name type="scientific">Maribellus luteus</name>
    <dbReference type="NCBI Taxonomy" id="2305463"/>
    <lineage>
        <taxon>Bacteria</taxon>
        <taxon>Pseudomonadati</taxon>
        <taxon>Bacteroidota</taxon>
        <taxon>Bacteroidia</taxon>
        <taxon>Marinilabiliales</taxon>
        <taxon>Prolixibacteraceae</taxon>
        <taxon>Maribellus</taxon>
    </lineage>
</organism>